<evidence type="ECO:0000256" key="2">
    <source>
        <dbReference type="ARBA" id="ARBA00022723"/>
    </source>
</evidence>
<protein>
    <recommendedName>
        <fullName evidence="7">Probable endonuclease 4</fullName>
        <ecNumber evidence="7">3.1.21.2</ecNumber>
    </recommendedName>
    <alternativeName>
        <fullName evidence="7">Endodeoxyribonuclease IV</fullName>
    </alternativeName>
    <alternativeName>
        <fullName evidence="7">Endonuclease IV</fullName>
    </alternativeName>
</protein>
<keyword evidence="4 7" id="KW-0378">Hydrolase</keyword>
<comment type="function">
    <text evidence="7">Endonuclease IV plays a role in DNA repair. It cleaves phosphodiester bonds at apurinic or apyrimidinic (AP) sites, generating a 3'-hydroxyl group and a 5'-terminal sugar phosphate.</text>
</comment>
<evidence type="ECO:0000256" key="1">
    <source>
        <dbReference type="ARBA" id="ARBA00005340"/>
    </source>
</evidence>
<dbReference type="InterPro" id="IPR013022">
    <property type="entry name" value="Xyl_isomerase-like_TIM-brl"/>
</dbReference>
<keyword evidence="6 7" id="KW-0234">DNA repair</keyword>
<name>A0ABU5GUE2_9BACT</name>
<feature type="binding site" evidence="7">
    <location>
        <position position="174"/>
    </location>
    <ligand>
        <name>Zn(2+)</name>
        <dbReference type="ChEBI" id="CHEBI:29105"/>
        <label>2</label>
    </ligand>
</feature>
<keyword evidence="3 7" id="KW-0227">DNA damage</keyword>
<keyword evidence="5 7" id="KW-0862">Zinc</keyword>
<keyword evidence="7" id="KW-0540">Nuclease</keyword>
<feature type="binding site" evidence="7">
    <location>
        <position position="105"/>
    </location>
    <ligand>
        <name>Zn(2+)</name>
        <dbReference type="ChEBI" id="CHEBI:29105"/>
        <label>1</label>
    </ligand>
</feature>
<dbReference type="InterPro" id="IPR018246">
    <property type="entry name" value="AP_endonuc_F2_Zn_BS"/>
</dbReference>
<feature type="domain" description="Xylose isomerase-like TIM barrel" evidence="8">
    <location>
        <begin position="17"/>
        <end position="272"/>
    </location>
</feature>
<feature type="binding site" evidence="7">
    <location>
        <position position="256"/>
    </location>
    <ligand>
        <name>Zn(2+)</name>
        <dbReference type="ChEBI" id="CHEBI:29105"/>
        <label>2</label>
    </ligand>
</feature>
<dbReference type="EMBL" id="JAXIVS010000001">
    <property type="protein sequence ID" value="MDY7224808.1"/>
    <property type="molecule type" value="Genomic_DNA"/>
</dbReference>
<accession>A0ABU5GUE2</accession>
<proteinExistence type="inferred from homology"/>
<comment type="catalytic activity">
    <reaction evidence="7">
        <text>Endonucleolytic cleavage to 5'-phosphooligonucleotide end-products.</text>
        <dbReference type="EC" id="3.1.21.2"/>
    </reaction>
</comment>
<dbReference type="PANTHER" id="PTHR21445">
    <property type="entry name" value="ENDONUCLEASE IV ENDODEOXYRIBONUCLEASE IV"/>
    <property type="match status" value="1"/>
</dbReference>
<comment type="cofactor">
    <cofactor evidence="7">
        <name>Zn(2+)</name>
        <dbReference type="ChEBI" id="CHEBI:29105"/>
    </cofactor>
    <text evidence="7">Binds 3 Zn(2+) ions.</text>
</comment>
<dbReference type="SUPFAM" id="SSF51658">
    <property type="entry name" value="Xylose isomerase-like"/>
    <property type="match status" value="1"/>
</dbReference>
<dbReference type="CDD" id="cd00019">
    <property type="entry name" value="AP2Ec"/>
    <property type="match status" value="1"/>
</dbReference>
<feature type="binding site" evidence="7">
    <location>
        <position position="211"/>
    </location>
    <ligand>
        <name>Zn(2+)</name>
        <dbReference type="ChEBI" id="CHEBI:29105"/>
        <label>2</label>
    </ligand>
</feature>
<gene>
    <name evidence="7" type="primary">nfo</name>
    <name evidence="9" type="ORF">SYV04_00375</name>
</gene>
<evidence type="ECO:0000256" key="6">
    <source>
        <dbReference type="ARBA" id="ARBA00023204"/>
    </source>
</evidence>
<feature type="binding site" evidence="7">
    <location>
        <position position="140"/>
    </location>
    <ligand>
        <name>Zn(2+)</name>
        <dbReference type="ChEBI" id="CHEBI:29105"/>
        <label>2</label>
    </ligand>
</feature>
<dbReference type="RefSeq" id="WP_321543536.1">
    <property type="nucleotide sequence ID" value="NZ_JAXIVS010000001.1"/>
</dbReference>
<dbReference type="Proteomes" id="UP001291309">
    <property type="component" value="Unassembled WGS sequence"/>
</dbReference>
<dbReference type="PROSITE" id="PS00730">
    <property type="entry name" value="AP_NUCLEASE_F2_2"/>
    <property type="match status" value="1"/>
</dbReference>
<dbReference type="PROSITE" id="PS51432">
    <property type="entry name" value="AP_NUCLEASE_F2_4"/>
    <property type="match status" value="1"/>
</dbReference>
<reference evidence="9 10" key="1">
    <citation type="submission" date="2023-12" db="EMBL/GenBank/DDBJ databases">
        <title>the genome sequence of Hyalangium sp. s54d21.</title>
        <authorList>
            <person name="Zhang X."/>
        </authorList>
    </citation>
    <scope>NUCLEOTIDE SEQUENCE [LARGE SCALE GENOMIC DNA]</scope>
    <source>
        <strain evidence="10">s54d21</strain>
    </source>
</reference>
<evidence type="ECO:0000256" key="4">
    <source>
        <dbReference type="ARBA" id="ARBA00022801"/>
    </source>
</evidence>
<dbReference type="InterPro" id="IPR001719">
    <property type="entry name" value="AP_endonuc_2"/>
</dbReference>
<dbReference type="Gene3D" id="3.20.20.150">
    <property type="entry name" value="Divalent-metal-dependent TIM barrel enzymes"/>
    <property type="match status" value="1"/>
</dbReference>
<comment type="caution">
    <text evidence="9">The sequence shown here is derived from an EMBL/GenBank/DDBJ whole genome shotgun (WGS) entry which is preliminary data.</text>
</comment>
<feature type="binding site" evidence="7">
    <location>
        <position position="226"/>
    </location>
    <ligand>
        <name>Zn(2+)</name>
        <dbReference type="ChEBI" id="CHEBI:29105"/>
        <label>3</label>
    </ligand>
</feature>
<dbReference type="EC" id="3.1.21.2" evidence="7"/>
<evidence type="ECO:0000256" key="3">
    <source>
        <dbReference type="ARBA" id="ARBA00022763"/>
    </source>
</evidence>
<evidence type="ECO:0000256" key="5">
    <source>
        <dbReference type="ARBA" id="ARBA00022833"/>
    </source>
</evidence>
<dbReference type="HAMAP" id="MF_00152">
    <property type="entry name" value="Nfo"/>
    <property type="match status" value="1"/>
</dbReference>
<evidence type="ECO:0000313" key="10">
    <source>
        <dbReference type="Proteomes" id="UP001291309"/>
    </source>
</evidence>
<sequence>MLIGAHESIAGGVSHAFARAEEHGARSLQIFTKNARGWSAPALTEQERRAFRAEARRTGLPSVAHGSYLVNLGSEDATLREKSLACVTEELTRCERLGITYLVIHPGAHPDERKGLSLIAAGIDEIHQRTPRFRARLCLEITAGQGNCLGWRFWHLAEILSQVKREDRISICLDTCHLFAAGYDVSTEQGYEAVMAECDTTVGLERVGCFHLNDCKKPLGCRVDRHEEVGKGTIGRTAFRCLVNDPRFVNTIGVLETPFPERYGESIRLLESLRRTR</sequence>
<keyword evidence="10" id="KW-1185">Reference proteome</keyword>
<dbReference type="Pfam" id="PF01261">
    <property type="entry name" value="AP_endonuc_2"/>
    <property type="match status" value="1"/>
</dbReference>
<feature type="binding site" evidence="7">
    <location>
        <position position="140"/>
    </location>
    <ligand>
        <name>Zn(2+)</name>
        <dbReference type="ChEBI" id="CHEBI:29105"/>
        <label>1</label>
    </ligand>
</feature>
<keyword evidence="7" id="KW-0255">Endonuclease</keyword>
<dbReference type="NCBIfam" id="TIGR00587">
    <property type="entry name" value="nfo"/>
    <property type="match status" value="1"/>
</dbReference>
<evidence type="ECO:0000259" key="8">
    <source>
        <dbReference type="Pfam" id="PF01261"/>
    </source>
</evidence>
<evidence type="ECO:0000313" key="9">
    <source>
        <dbReference type="EMBL" id="MDY7224808.1"/>
    </source>
</evidence>
<dbReference type="PANTHER" id="PTHR21445:SF0">
    <property type="entry name" value="APURINIC-APYRIMIDINIC ENDONUCLEASE"/>
    <property type="match status" value="1"/>
</dbReference>
<evidence type="ECO:0000256" key="7">
    <source>
        <dbReference type="HAMAP-Rule" id="MF_00152"/>
    </source>
</evidence>
<keyword evidence="2 7" id="KW-0479">Metal-binding</keyword>
<organism evidence="9 10">
    <name type="scientific">Hyalangium rubrum</name>
    <dbReference type="NCBI Taxonomy" id="3103134"/>
    <lineage>
        <taxon>Bacteria</taxon>
        <taxon>Pseudomonadati</taxon>
        <taxon>Myxococcota</taxon>
        <taxon>Myxococcia</taxon>
        <taxon>Myxococcales</taxon>
        <taxon>Cystobacterineae</taxon>
        <taxon>Archangiaceae</taxon>
        <taxon>Hyalangium</taxon>
    </lineage>
</organism>
<feature type="binding site" evidence="7">
    <location>
        <position position="65"/>
    </location>
    <ligand>
        <name>Zn(2+)</name>
        <dbReference type="ChEBI" id="CHEBI:29105"/>
        <label>1</label>
    </ligand>
</feature>
<dbReference type="GO" id="GO:0008833">
    <property type="term" value="F:deoxyribonuclease IV (phage-T4-induced) activity"/>
    <property type="evidence" value="ECO:0007669"/>
    <property type="project" value="UniProtKB-EC"/>
</dbReference>
<feature type="binding site" evidence="7">
    <location>
        <position position="224"/>
    </location>
    <ligand>
        <name>Zn(2+)</name>
        <dbReference type="ChEBI" id="CHEBI:29105"/>
        <label>3</label>
    </ligand>
</feature>
<feature type="binding site" evidence="7">
    <location>
        <position position="177"/>
    </location>
    <ligand>
        <name>Zn(2+)</name>
        <dbReference type="ChEBI" id="CHEBI:29105"/>
        <label>3</label>
    </ligand>
</feature>
<dbReference type="InterPro" id="IPR036237">
    <property type="entry name" value="Xyl_isomerase-like_sf"/>
</dbReference>
<dbReference type="SMART" id="SM00518">
    <property type="entry name" value="AP2Ec"/>
    <property type="match status" value="1"/>
</dbReference>
<comment type="similarity">
    <text evidence="1 7">Belongs to the AP endonuclease 2 family.</text>
</comment>